<evidence type="ECO:0000259" key="1">
    <source>
        <dbReference type="Pfam" id="PF11716"/>
    </source>
</evidence>
<dbReference type="InterPro" id="IPR017517">
    <property type="entry name" value="Maleyloyr_isom"/>
</dbReference>
<organism evidence="2 3">
    <name type="scientific">Streptomyces gilvosporeus</name>
    <dbReference type="NCBI Taxonomy" id="553510"/>
    <lineage>
        <taxon>Bacteria</taxon>
        <taxon>Bacillati</taxon>
        <taxon>Actinomycetota</taxon>
        <taxon>Actinomycetes</taxon>
        <taxon>Kitasatosporales</taxon>
        <taxon>Streptomycetaceae</taxon>
        <taxon>Streptomyces</taxon>
    </lineage>
</organism>
<keyword evidence="3" id="KW-1185">Reference proteome</keyword>
<dbReference type="InterPro" id="IPR034660">
    <property type="entry name" value="DinB/YfiT-like"/>
</dbReference>
<dbReference type="InterPro" id="IPR024344">
    <property type="entry name" value="MDMPI_metal-binding"/>
</dbReference>
<accession>A0A1V0TJV3</accession>
<name>A0A1V0TJV3_9ACTN</name>
<reference evidence="2 3" key="1">
    <citation type="submission" date="2017-04" db="EMBL/GenBank/DDBJ databases">
        <title>Complete Genome Sequence of Streptomyces gilvosporeus F607, a Capable Producer of Natamycin.</title>
        <authorList>
            <person name="Zong G."/>
            <person name="Zhong C."/>
            <person name="Fu J."/>
            <person name="Qin R."/>
            <person name="Cao G."/>
        </authorList>
    </citation>
    <scope>NUCLEOTIDE SEQUENCE [LARGE SCALE GENOMIC DNA]</scope>
    <source>
        <strain evidence="2 3">F607</strain>
    </source>
</reference>
<feature type="domain" description="Mycothiol-dependent maleylpyruvate isomerase metal-binding" evidence="1">
    <location>
        <begin position="11"/>
        <end position="100"/>
    </location>
</feature>
<evidence type="ECO:0000313" key="2">
    <source>
        <dbReference type="EMBL" id="ARF53150.1"/>
    </source>
</evidence>
<dbReference type="EMBL" id="CP020569">
    <property type="protein sequence ID" value="ARF53150.1"/>
    <property type="molecule type" value="Genomic_DNA"/>
</dbReference>
<protein>
    <recommendedName>
        <fullName evidence="1">Mycothiol-dependent maleylpyruvate isomerase metal-binding domain-containing protein</fullName>
    </recommendedName>
</protein>
<sequence>MGMVRLDLVYRASRLRLSRLVRELDAGQLDTEVPACPRWHVRDVAAHLAGVAHDFATDRLDGSPDPLWTRRHVRERHRLPMAAVLAEWERWAPRVERLLVGPDARGSLAHDMTQHEADVRAALGLPRLPGEVWHTMLDELCRTAEPWHDGACTLVVNAHGRTWWLGGGAPSAEVDVDGYELWRAWFGRRSPAQMRAWQWQGEPGPFITQLPVFGPRDTDLAEP</sequence>
<dbReference type="Pfam" id="PF11716">
    <property type="entry name" value="MDMPI_N"/>
    <property type="match status" value="1"/>
</dbReference>
<dbReference type="Proteomes" id="UP000192726">
    <property type="component" value="Chromosome"/>
</dbReference>
<dbReference type="GO" id="GO:0046872">
    <property type="term" value="F:metal ion binding"/>
    <property type="evidence" value="ECO:0007669"/>
    <property type="project" value="InterPro"/>
</dbReference>
<gene>
    <name evidence="2" type="ORF">B1H19_02220</name>
</gene>
<dbReference type="STRING" id="553510.B1H19_02220"/>
<dbReference type="NCBIfam" id="TIGR03083">
    <property type="entry name" value="maleylpyruvate isomerase family mycothiol-dependent enzyme"/>
    <property type="match status" value="1"/>
</dbReference>
<dbReference type="KEGG" id="sgv:B1H19_02220"/>
<evidence type="ECO:0000313" key="3">
    <source>
        <dbReference type="Proteomes" id="UP000192726"/>
    </source>
</evidence>
<dbReference type="AlphaFoldDB" id="A0A1V0TJV3"/>
<proteinExistence type="predicted"/>
<dbReference type="Gene3D" id="1.20.120.450">
    <property type="entry name" value="dinb family like domain"/>
    <property type="match status" value="1"/>
</dbReference>
<dbReference type="SUPFAM" id="SSF109854">
    <property type="entry name" value="DinB/YfiT-like putative metalloenzymes"/>
    <property type="match status" value="1"/>
</dbReference>